<organism evidence="1 2">
    <name type="scientific">Caerostris extrusa</name>
    <name type="common">Bark spider</name>
    <name type="synonym">Caerostris bankana</name>
    <dbReference type="NCBI Taxonomy" id="172846"/>
    <lineage>
        <taxon>Eukaryota</taxon>
        <taxon>Metazoa</taxon>
        <taxon>Ecdysozoa</taxon>
        <taxon>Arthropoda</taxon>
        <taxon>Chelicerata</taxon>
        <taxon>Arachnida</taxon>
        <taxon>Araneae</taxon>
        <taxon>Araneomorphae</taxon>
        <taxon>Entelegynae</taxon>
        <taxon>Araneoidea</taxon>
        <taxon>Araneidae</taxon>
        <taxon>Caerostris</taxon>
    </lineage>
</organism>
<name>A0AAV4UHL7_CAEEX</name>
<keyword evidence="2" id="KW-1185">Reference proteome</keyword>
<proteinExistence type="predicted"/>
<dbReference type="Proteomes" id="UP001054945">
    <property type="component" value="Unassembled WGS sequence"/>
</dbReference>
<comment type="caution">
    <text evidence="1">The sequence shown here is derived from an EMBL/GenBank/DDBJ whole genome shotgun (WGS) entry which is preliminary data.</text>
</comment>
<reference evidence="1 2" key="1">
    <citation type="submission" date="2021-06" db="EMBL/GenBank/DDBJ databases">
        <title>Caerostris extrusa draft genome.</title>
        <authorList>
            <person name="Kono N."/>
            <person name="Arakawa K."/>
        </authorList>
    </citation>
    <scope>NUCLEOTIDE SEQUENCE [LARGE SCALE GENOMIC DNA]</scope>
</reference>
<dbReference type="EMBL" id="BPLR01012873">
    <property type="protein sequence ID" value="GIY57263.1"/>
    <property type="molecule type" value="Genomic_DNA"/>
</dbReference>
<gene>
    <name evidence="1" type="ORF">CEXT_648221</name>
</gene>
<dbReference type="AlphaFoldDB" id="A0AAV4UHL7"/>
<evidence type="ECO:0000313" key="1">
    <source>
        <dbReference type="EMBL" id="GIY57263.1"/>
    </source>
</evidence>
<accession>A0AAV4UHL7</accession>
<evidence type="ECO:0000313" key="2">
    <source>
        <dbReference type="Proteomes" id="UP001054945"/>
    </source>
</evidence>
<protein>
    <submittedName>
        <fullName evidence="1">Uncharacterized protein</fullName>
    </submittedName>
</protein>
<sequence>MSQYPCLQTSLESGNGLSNTVTAVTECDLEPNLPLNVSLNQAVSFCTQCFRRELSQHVGCNGYPASTCQATSNKWIDSRHVPDLWLLPFVPDLSADGVAELELYLHGLVKYEGGRNSVSLLTEGVEPGDLMTYFGVI</sequence>